<evidence type="ECO:0000256" key="3">
    <source>
        <dbReference type="SAM" id="MobiDB-lite"/>
    </source>
</evidence>
<dbReference type="PANTHER" id="PTHR30203:SF24">
    <property type="entry name" value="BLR4935 PROTEIN"/>
    <property type="match status" value="1"/>
</dbReference>
<protein>
    <submittedName>
        <fullName evidence="5">TolC family protein</fullName>
    </submittedName>
</protein>
<comment type="caution">
    <text evidence="5">The sequence shown here is derived from an EMBL/GenBank/DDBJ whole genome shotgun (WGS) entry which is preliminary data.</text>
</comment>
<dbReference type="InterPro" id="IPR010131">
    <property type="entry name" value="MdtP/NodT-like"/>
</dbReference>
<dbReference type="EMBL" id="JBHRSF010000040">
    <property type="protein sequence ID" value="MFC2995856.1"/>
    <property type="molecule type" value="Genomic_DNA"/>
</dbReference>
<proteinExistence type="inferred from homology"/>
<dbReference type="Proteomes" id="UP001595455">
    <property type="component" value="Unassembled WGS sequence"/>
</dbReference>
<sequence length="452" mass="50982">MSKKYFQQQSHVVAQQCFRLKHIACSVALFTFGSWVNAAPISLQQALEKTQAYQASQHIWTIQSNIDTANMKQSQLWKNPELSIEQTGFDSNQEQELSIGISQELDVFGVRKANRQLAVLAQDQSALQQQIYQAQLELAVKYLWSQLAVAELEKQITQAQLSVSEANVNAIQKRFQAGSVAEVDLKRAKLSHSENIRLFKQADLQVQLAQQQLSSVWGESDKTLSVRMRPSLLWPSASHDNVQRYLTENYIEKSRQLQLKISNAQIEQSKAASRPNPTVSFGVNRSKSPENSSENQMMLGLSLPLNIFDRQQYRVQVQQQKQEALTQQQSFYTQQNALRIGTLLTELQGLEVQFKEIEHTQLVLATEVQQKTLLGFSAGKFALTDVQQATLQLQEIRQRKVELLKRAWQNAITAESLSLGLEPSAVMSNDSLAGINQNLWDNIQSLPTVGGN</sequence>
<keyword evidence="2" id="KW-0175">Coiled coil</keyword>
<evidence type="ECO:0000313" key="5">
    <source>
        <dbReference type="EMBL" id="RFC83124.1"/>
    </source>
</evidence>
<dbReference type="Pfam" id="PF02321">
    <property type="entry name" value="OEP"/>
    <property type="match status" value="2"/>
</dbReference>
<feature type="region of interest" description="Disordered" evidence="3">
    <location>
        <begin position="268"/>
        <end position="294"/>
    </location>
</feature>
<dbReference type="PANTHER" id="PTHR30203">
    <property type="entry name" value="OUTER MEMBRANE CATION EFFLUX PROTEIN"/>
    <property type="match status" value="1"/>
</dbReference>
<reference evidence="7" key="3">
    <citation type="journal article" date="2019" name="Int. J. Syst. Evol. Microbiol.">
        <title>The Global Catalogue of Microorganisms (GCM) 10K type strain sequencing project: providing services to taxonomists for standard genome sequencing and annotation.</title>
        <authorList>
            <consortium name="The Broad Institute Genomics Platform"/>
            <consortium name="The Broad Institute Genome Sequencing Center for Infectious Disease"/>
            <person name="Wu L."/>
            <person name="Ma J."/>
        </authorList>
    </citation>
    <scope>NUCLEOTIDE SEQUENCE [LARGE SCALE GENOMIC DNA]</scope>
    <source>
        <strain evidence="7">KCTC 62575</strain>
    </source>
</reference>
<gene>
    <name evidence="4" type="ORF">ACFODO_11340</name>
    <name evidence="5" type="ORF">C9E89_012750</name>
</gene>
<reference evidence="4" key="4">
    <citation type="submission" date="2024-09" db="EMBL/GenBank/DDBJ databases">
        <authorList>
            <person name="Sun Q."/>
            <person name="Mori K."/>
        </authorList>
    </citation>
    <scope>NUCLEOTIDE SEQUENCE</scope>
    <source>
        <strain evidence="4">KCTC 62575</strain>
    </source>
</reference>
<evidence type="ECO:0000256" key="2">
    <source>
        <dbReference type="SAM" id="Coils"/>
    </source>
</evidence>
<dbReference type="Proteomes" id="UP000240957">
    <property type="component" value="Unassembled WGS sequence"/>
</dbReference>
<name>A0A371YP48_9GAMM</name>
<reference evidence="5 6" key="2">
    <citation type="submission" date="2018-08" db="EMBL/GenBank/DDBJ databases">
        <title>The draft genome of Acinetobacter sichuanensis strain WCHAc060041.</title>
        <authorList>
            <person name="Qin J."/>
            <person name="Feng Y."/>
            <person name="Zong Z."/>
        </authorList>
    </citation>
    <scope>NUCLEOTIDE SEQUENCE [LARGE SCALE GENOMIC DNA]</scope>
    <source>
        <strain evidence="5 6">WCHAc060041</strain>
    </source>
</reference>
<dbReference type="RefSeq" id="WP_107008721.1">
    <property type="nucleotide sequence ID" value="NZ_JBHRSF010000040.1"/>
</dbReference>
<comment type="similarity">
    <text evidence="1">Belongs to the outer membrane factor (OMF) (TC 1.B.17) family.</text>
</comment>
<evidence type="ECO:0000313" key="6">
    <source>
        <dbReference type="Proteomes" id="UP000240957"/>
    </source>
</evidence>
<evidence type="ECO:0000313" key="4">
    <source>
        <dbReference type="EMBL" id="MFC2995856.1"/>
    </source>
</evidence>
<dbReference type="InterPro" id="IPR003423">
    <property type="entry name" value="OMP_efflux"/>
</dbReference>
<evidence type="ECO:0000313" key="7">
    <source>
        <dbReference type="Proteomes" id="UP001595455"/>
    </source>
</evidence>
<dbReference type="Gene3D" id="1.20.1600.10">
    <property type="entry name" value="Outer membrane efflux proteins (OEP)"/>
    <property type="match status" value="1"/>
</dbReference>
<feature type="coiled-coil region" evidence="2">
    <location>
        <begin position="110"/>
        <end position="169"/>
    </location>
</feature>
<reference evidence="4" key="1">
    <citation type="journal article" date="2014" name="Int. J. Syst. Evol. Microbiol.">
        <title>Complete genome of a new Firmicutes species belonging to the dominant human colonic microbiota ('Ruminococcus bicirculans') reveals two chromosomes and a selective capacity to utilize plant glucans.</title>
        <authorList>
            <consortium name="NISC Comparative Sequencing Program"/>
            <person name="Wegmann U."/>
            <person name="Louis P."/>
            <person name="Goesmann A."/>
            <person name="Henrissat B."/>
            <person name="Duncan S.H."/>
            <person name="Flint H.J."/>
        </authorList>
    </citation>
    <scope>NUCLEOTIDE SEQUENCE</scope>
    <source>
        <strain evidence="4">KCTC 62575</strain>
    </source>
</reference>
<dbReference type="OrthoDB" id="6716807at2"/>
<dbReference type="AlphaFoldDB" id="A0A371YP48"/>
<dbReference type="GO" id="GO:0015562">
    <property type="term" value="F:efflux transmembrane transporter activity"/>
    <property type="evidence" value="ECO:0007669"/>
    <property type="project" value="InterPro"/>
</dbReference>
<organism evidence="5 6">
    <name type="scientific">Acinetobacter sichuanensis</name>
    <dbReference type="NCBI Taxonomy" id="2136183"/>
    <lineage>
        <taxon>Bacteria</taxon>
        <taxon>Pseudomonadati</taxon>
        <taxon>Pseudomonadota</taxon>
        <taxon>Gammaproteobacteria</taxon>
        <taxon>Moraxellales</taxon>
        <taxon>Moraxellaceae</taxon>
        <taxon>Acinetobacter</taxon>
    </lineage>
</organism>
<keyword evidence="7" id="KW-1185">Reference proteome</keyword>
<dbReference type="SUPFAM" id="SSF56954">
    <property type="entry name" value="Outer membrane efflux proteins (OEP)"/>
    <property type="match status" value="1"/>
</dbReference>
<evidence type="ECO:0000256" key="1">
    <source>
        <dbReference type="ARBA" id="ARBA00007613"/>
    </source>
</evidence>
<dbReference type="EMBL" id="PYIX02000021">
    <property type="protein sequence ID" value="RFC83124.1"/>
    <property type="molecule type" value="Genomic_DNA"/>
</dbReference>
<accession>A0A371YP48</accession>